<dbReference type="RefSeq" id="WP_227576446.1">
    <property type="nucleotide sequence ID" value="NZ_CP101987.1"/>
</dbReference>
<keyword evidence="1" id="KW-0472">Membrane</keyword>
<dbReference type="EMBL" id="CP101987">
    <property type="protein sequence ID" value="UUI71109.1"/>
    <property type="molecule type" value="Genomic_DNA"/>
</dbReference>
<keyword evidence="1" id="KW-0812">Transmembrane</keyword>
<sequence>MDRDIAFGDVSPATRLTLSVAGGVVAGVLVLRGVPYVTVLTAVLAGWAVAATGFAVSSWVFLWGLDAAQTRDHATREEPTRPVADGLVLTACATSLVSIVVVLGQQSGPHRDVALIAAFAAVVASWLALNTLFAVRYAWSWYTEPLGGIDFNQSAPPQYSDFAYVALTVAMSFATSDPNVTDSGTRRLLLLNALLAYLFGTFLVALLVNVVAGL</sequence>
<reference evidence="2 3" key="1">
    <citation type="submission" date="2022-07" db="EMBL/GenBank/DDBJ databases">
        <title>Novel species in genus cellulomonas.</title>
        <authorList>
            <person name="Ye L."/>
        </authorList>
    </citation>
    <scope>NUCLEOTIDE SEQUENCE [LARGE SCALE GENOMIC DNA]</scope>
    <source>
        <strain evidence="3">zg-B89</strain>
    </source>
</reference>
<feature type="transmembrane region" description="Helical" evidence="1">
    <location>
        <begin position="188"/>
        <end position="212"/>
    </location>
</feature>
<dbReference type="Pfam" id="PF07077">
    <property type="entry name" value="DUF1345"/>
    <property type="match status" value="1"/>
</dbReference>
<accession>A0ABY5KMV3</accession>
<evidence type="ECO:0000256" key="1">
    <source>
        <dbReference type="SAM" id="Phobius"/>
    </source>
</evidence>
<feature type="transmembrane region" description="Helical" evidence="1">
    <location>
        <begin position="83"/>
        <end position="103"/>
    </location>
</feature>
<protein>
    <submittedName>
        <fullName evidence="2">DUF1345 domain-containing protein</fullName>
    </submittedName>
</protein>
<gene>
    <name evidence="2" type="ORF">NP048_15125</name>
</gene>
<keyword evidence="3" id="KW-1185">Reference proteome</keyword>
<organism evidence="2 3">
    <name type="scientific">Cellulomonas xiejunii</name>
    <dbReference type="NCBI Taxonomy" id="2968083"/>
    <lineage>
        <taxon>Bacteria</taxon>
        <taxon>Bacillati</taxon>
        <taxon>Actinomycetota</taxon>
        <taxon>Actinomycetes</taxon>
        <taxon>Micrococcales</taxon>
        <taxon>Cellulomonadaceae</taxon>
        <taxon>Cellulomonas</taxon>
    </lineage>
</organism>
<evidence type="ECO:0000313" key="3">
    <source>
        <dbReference type="Proteomes" id="UP001316384"/>
    </source>
</evidence>
<dbReference type="InterPro" id="IPR009781">
    <property type="entry name" value="DUF1345"/>
</dbReference>
<proteinExistence type="predicted"/>
<dbReference type="Proteomes" id="UP001316384">
    <property type="component" value="Chromosome"/>
</dbReference>
<keyword evidence="1" id="KW-1133">Transmembrane helix</keyword>
<feature type="transmembrane region" description="Helical" evidence="1">
    <location>
        <begin position="115"/>
        <end position="139"/>
    </location>
</feature>
<evidence type="ECO:0000313" key="2">
    <source>
        <dbReference type="EMBL" id="UUI71109.1"/>
    </source>
</evidence>
<feature type="transmembrane region" description="Helical" evidence="1">
    <location>
        <begin position="12"/>
        <end position="31"/>
    </location>
</feature>
<feature type="transmembrane region" description="Helical" evidence="1">
    <location>
        <begin position="38"/>
        <end position="63"/>
    </location>
</feature>
<name>A0ABY5KMV3_9CELL</name>